<keyword evidence="3" id="KW-1185">Reference proteome</keyword>
<evidence type="ECO:0000313" key="2">
    <source>
        <dbReference type="EMBL" id="KAJ8947250.1"/>
    </source>
</evidence>
<sequence length="189" mass="22007">MIAQYCEQDHRQWDCHLSDFQLALNSSRHDSTGFTPAFLNFRRELTLPNTVYQDETETPDDTPVEEPPSVEDRTNRLDKLKETFQLVQVNLARAFTSQGHYYNLRRREWRCRVGDRVMKRDNPLSSAVRNFAAKLAPKYSGPYTVTKVWSPVVYDLKSDTGKKYARIHIKDLKPFVCSSVQPQSRSHLP</sequence>
<dbReference type="GO" id="GO:0003676">
    <property type="term" value="F:nucleic acid binding"/>
    <property type="evidence" value="ECO:0007669"/>
    <property type="project" value="InterPro"/>
</dbReference>
<dbReference type="InterPro" id="IPR036397">
    <property type="entry name" value="RNaseH_sf"/>
</dbReference>
<evidence type="ECO:0000313" key="3">
    <source>
        <dbReference type="Proteomes" id="UP001162156"/>
    </source>
</evidence>
<accession>A0AAV8Y9X6</accession>
<proteinExistence type="predicted"/>
<dbReference type="Proteomes" id="UP001162156">
    <property type="component" value="Unassembled WGS sequence"/>
</dbReference>
<gene>
    <name evidence="2" type="ORF">NQ314_008649</name>
</gene>
<feature type="region of interest" description="Disordered" evidence="1">
    <location>
        <begin position="51"/>
        <end position="72"/>
    </location>
</feature>
<dbReference type="EMBL" id="JANEYF010002389">
    <property type="protein sequence ID" value="KAJ8947250.1"/>
    <property type="molecule type" value="Genomic_DNA"/>
</dbReference>
<dbReference type="AlphaFoldDB" id="A0AAV8Y9X6"/>
<organism evidence="2 3">
    <name type="scientific">Rhamnusium bicolor</name>
    <dbReference type="NCBI Taxonomy" id="1586634"/>
    <lineage>
        <taxon>Eukaryota</taxon>
        <taxon>Metazoa</taxon>
        <taxon>Ecdysozoa</taxon>
        <taxon>Arthropoda</taxon>
        <taxon>Hexapoda</taxon>
        <taxon>Insecta</taxon>
        <taxon>Pterygota</taxon>
        <taxon>Neoptera</taxon>
        <taxon>Endopterygota</taxon>
        <taxon>Coleoptera</taxon>
        <taxon>Polyphaga</taxon>
        <taxon>Cucujiformia</taxon>
        <taxon>Chrysomeloidea</taxon>
        <taxon>Cerambycidae</taxon>
        <taxon>Lepturinae</taxon>
        <taxon>Rhagiini</taxon>
        <taxon>Rhamnusium</taxon>
    </lineage>
</organism>
<reference evidence="2" key="1">
    <citation type="journal article" date="2023" name="Insect Mol. Biol.">
        <title>Genome sequencing provides insights into the evolution of gene families encoding plant cell wall-degrading enzymes in longhorned beetles.</title>
        <authorList>
            <person name="Shin N.R."/>
            <person name="Okamura Y."/>
            <person name="Kirsch R."/>
            <person name="Pauchet Y."/>
        </authorList>
    </citation>
    <scope>NUCLEOTIDE SEQUENCE</scope>
    <source>
        <strain evidence="2">RBIC_L_NR</strain>
    </source>
</reference>
<dbReference type="Gene3D" id="3.30.420.10">
    <property type="entry name" value="Ribonuclease H-like superfamily/Ribonuclease H"/>
    <property type="match status" value="1"/>
</dbReference>
<protein>
    <submittedName>
        <fullName evidence="2">Uncharacterized protein</fullName>
    </submittedName>
</protein>
<evidence type="ECO:0000256" key="1">
    <source>
        <dbReference type="SAM" id="MobiDB-lite"/>
    </source>
</evidence>
<comment type="caution">
    <text evidence="2">The sequence shown here is derived from an EMBL/GenBank/DDBJ whole genome shotgun (WGS) entry which is preliminary data.</text>
</comment>
<feature type="compositionally biased region" description="Acidic residues" evidence="1">
    <location>
        <begin position="54"/>
        <end position="64"/>
    </location>
</feature>
<name>A0AAV8Y9X6_9CUCU</name>